<dbReference type="GO" id="GO:0007129">
    <property type="term" value="P:homologous chromosome pairing at meiosis"/>
    <property type="evidence" value="ECO:0007669"/>
    <property type="project" value="TreeGrafter"/>
</dbReference>
<reference evidence="3" key="2">
    <citation type="submission" date="2025-08" db="UniProtKB">
        <authorList>
            <consortium name="Ensembl"/>
        </authorList>
    </citation>
    <scope>IDENTIFICATION</scope>
</reference>
<dbReference type="GO" id="GO:0042138">
    <property type="term" value="P:meiotic DNA double-strand break formation"/>
    <property type="evidence" value="ECO:0007669"/>
    <property type="project" value="InterPro"/>
</dbReference>
<evidence type="ECO:0000313" key="3">
    <source>
        <dbReference type="Ensembl" id="ENSVURP00010023816.1"/>
    </source>
</evidence>
<dbReference type="PANTHER" id="PTHR35662">
    <property type="entry name" value="INTERACTOR OF HORMAD1 PROTEIN 1"/>
    <property type="match status" value="1"/>
</dbReference>
<reference evidence="4" key="1">
    <citation type="submission" date="2018-12" db="EMBL/GenBank/DDBJ databases">
        <authorList>
            <person name="Yazar S."/>
        </authorList>
    </citation>
    <scope>NUCLEOTIDE SEQUENCE [LARGE SCALE GENOMIC DNA]</scope>
</reference>
<evidence type="ECO:0000256" key="1">
    <source>
        <dbReference type="SAM" id="Coils"/>
    </source>
</evidence>
<keyword evidence="4" id="KW-1185">Reference proteome</keyword>
<evidence type="ECO:0008006" key="5">
    <source>
        <dbReference type="Google" id="ProtNLM"/>
    </source>
</evidence>
<protein>
    <recommendedName>
        <fullName evidence="5">Interactor of HORMAD1 1</fullName>
    </recommendedName>
</protein>
<gene>
    <name evidence="3" type="primary">IHO1</name>
</gene>
<feature type="coiled-coil region" evidence="1">
    <location>
        <begin position="82"/>
        <end position="189"/>
    </location>
</feature>
<dbReference type="Ensembl" id="ENSVURT00010027102.1">
    <property type="protein sequence ID" value="ENSVURP00010023816.1"/>
    <property type="gene ID" value="ENSVURG00010018249.1"/>
</dbReference>
<sequence length="559" mass="62896">NNLNDYSSLTDSQFLFGSQFCPENSQSLSASLDFNAYLRHAKTSQQNSEDSEPSIFTKYQAKPQLFGGDSKDGNLLIPHLPIGKSKGVLEQFEENKKRAQDKQDSEALNSFISYVREGMHRLQTSVEKLEEKLSARNQSILDSVEAVAKTLQENAQAHCDLLLDALRDRSRMEQTAQEMEKHLETRKAEFLDVKSSLKHLEVLAAEQSRQHQRLCDQLDQLNFPKVFAEMYSLGSEARLPFHVSDGGSQTLPALLQASNLARKGKSISESPDTGEAIMLLPRLNPLTSLYQREKYRTEKHEVEGETLRRSRSAATFWLDGESRSVKDEAVQTDLEPQAPARSLSENHDSSSKIYRDHCRGDLMVQETSQFSSVTMKDLVTKARPACILQEYQPAALVLEQKGKSIDIRKRAKRKKPRKVQRGTFIRRKTSGLSRSTSAFSSRVGYPHSAASRQQDGFLDHVENPRQPLPLLCPYKTLEPGVKGRGRAEKVERAASPPRAANSFFLCDYSSPFPDSTEWDKQMKWFSDLSSDNLGSPKALEAEESIFYAVAFDSSDDDGD</sequence>
<evidence type="ECO:0000256" key="2">
    <source>
        <dbReference type="SAM" id="MobiDB-lite"/>
    </source>
</evidence>
<dbReference type="Proteomes" id="UP000314987">
    <property type="component" value="Unassembled WGS sequence"/>
</dbReference>
<dbReference type="OMA" id="PGHVKDS"/>
<keyword evidence="1" id="KW-0175">Coiled coil</keyword>
<dbReference type="AlphaFoldDB" id="A0A4X2LPQ1"/>
<dbReference type="GO" id="GO:0000794">
    <property type="term" value="C:condensed nuclear chromosome"/>
    <property type="evidence" value="ECO:0007669"/>
    <property type="project" value="TreeGrafter"/>
</dbReference>
<organism evidence="3 4">
    <name type="scientific">Vombatus ursinus</name>
    <name type="common">Common wombat</name>
    <dbReference type="NCBI Taxonomy" id="29139"/>
    <lineage>
        <taxon>Eukaryota</taxon>
        <taxon>Metazoa</taxon>
        <taxon>Chordata</taxon>
        <taxon>Craniata</taxon>
        <taxon>Vertebrata</taxon>
        <taxon>Euteleostomi</taxon>
        <taxon>Mammalia</taxon>
        <taxon>Metatheria</taxon>
        <taxon>Diprotodontia</taxon>
        <taxon>Vombatidae</taxon>
        <taxon>Vombatus</taxon>
    </lineage>
</organism>
<dbReference type="InterPro" id="IPR031529">
    <property type="entry name" value="IHO1"/>
</dbReference>
<name>A0A4X2LPQ1_VOMUR</name>
<dbReference type="GeneTree" id="ENSGT00390000012418"/>
<reference evidence="3" key="3">
    <citation type="submission" date="2025-09" db="UniProtKB">
        <authorList>
            <consortium name="Ensembl"/>
        </authorList>
    </citation>
    <scope>IDENTIFICATION</scope>
</reference>
<dbReference type="Pfam" id="PF15771">
    <property type="entry name" value="IHO1"/>
    <property type="match status" value="1"/>
</dbReference>
<feature type="region of interest" description="Disordered" evidence="2">
    <location>
        <begin position="327"/>
        <end position="352"/>
    </location>
</feature>
<proteinExistence type="predicted"/>
<accession>A0A4X2LPQ1</accession>
<dbReference type="GO" id="GO:0006310">
    <property type="term" value="P:DNA recombination"/>
    <property type="evidence" value="ECO:0007669"/>
    <property type="project" value="InterPro"/>
</dbReference>
<dbReference type="PANTHER" id="PTHR35662:SF1">
    <property type="entry name" value="INTERACTOR OF HORMAD1 PROTEIN 1"/>
    <property type="match status" value="1"/>
</dbReference>
<dbReference type="STRING" id="29139.ENSVURP00010023816"/>
<evidence type="ECO:0000313" key="4">
    <source>
        <dbReference type="Proteomes" id="UP000314987"/>
    </source>
</evidence>